<gene>
    <name evidence="3" type="ORF">FVP74_01855</name>
</gene>
<keyword evidence="4" id="KW-1185">Reference proteome</keyword>
<dbReference type="AlphaFoldDB" id="A0A5C8I8I0"/>
<dbReference type="Proteomes" id="UP000321949">
    <property type="component" value="Unassembled WGS sequence"/>
</dbReference>
<dbReference type="OrthoDB" id="7210788at2"/>
<evidence type="ECO:0000256" key="1">
    <source>
        <dbReference type="SAM" id="MobiDB-lite"/>
    </source>
</evidence>
<dbReference type="EMBL" id="VRSX01000001">
    <property type="protein sequence ID" value="TXK15717.1"/>
    <property type="molecule type" value="Genomic_DNA"/>
</dbReference>
<feature type="compositionally biased region" description="Basic and acidic residues" evidence="1">
    <location>
        <begin position="21"/>
        <end position="32"/>
    </location>
</feature>
<feature type="domain" description="Htaa" evidence="2">
    <location>
        <begin position="48"/>
        <end position="126"/>
    </location>
</feature>
<feature type="region of interest" description="Disordered" evidence="1">
    <location>
        <begin position="1"/>
        <end position="42"/>
    </location>
</feature>
<comment type="caution">
    <text evidence="3">The sequence shown here is derived from an EMBL/GenBank/DDBJ whole genome shotgun (WGS) entry which is preliminary data.</text>
</comment>
<reference evidence="3 4" key="1">
    <citation type="submission" date="2019-08" db="EMBL/GenBank/DDBJ databases">
        <authorList>
            <person name="Dong K."/>
        </authorList>
    </citation>
    <scope>NUCLEOTIDE SEQUENCE [LARGE SCALE GENOMIC DNA]</scope>
    <source>
        <strain evidence="3 4">K-1</strain>
    </source>
</reference>
<evidence type="ECO:0000313" key="3">
    <source>
        <dbReference type="EMBL" id="TXK15717.1"/>
    </source>
</evidence>
<evidence type="ECO:0000259" key="2">
    <source>
        <dbReference type="Pfam" id="PF04213"/>
    </source>
</evidence>
<protein>
    <recommendedName>
        <fullName evidence="2">Htaa domain-containing protein</fullName>
    </recommendedName>
</protein>
<dbReference type="InterPro" id="IPR007331">
    <property type="entry name" value="Htaa"/>
</dbReference>
<name>A0A5C8I8I0_9MICO</name>
<organism evidence="3 4">
    <name type="scientific">Microbacterium saccharophilum</name>
    <dbReference type="NCBI Taxonomy" id="1213358"/>
    <lineage>
        <taxon>Bacteria</taxon>
        <taxon>Bacillati</taxon>
        <taxon>Actinomycetota</taxon>
        <taxon>Actinomycetes</taxon>
        <taxon>Micrococcales</taxon>
        <taxon>Microbacteriaceae</taxon>
        <taxon>Microbacterium</taxon>
    </lineage>
</organism>
<accession>A0A5C8I8I0</accession>
<evidence type="ECO:0000313" key="4">
    <source>
        <dbReference type="Proteomes" id="UP000321949"/>
    </source>
</evidence>
<sequence length="173" mass="17829">MLARRVGAEEGEEGEPCAADGVDRDAGQEQGHHLGATAEAPAATVRGGSLRWAISSSFAEYVTGPIAGGAITVSGGSTRSGGQFQFGQAAGSTYDAKTGLGTVSYAGAVRFTGHHGVLDVTIANPRSASPPPPPRRSTSPPAAPRSRSRPSTCVRPRRPSTAAPSPTRRRRRR</sequence>
<dbReference type="Pfam" id="PF04213">
    <property type="entry name" value="HtaA"/>
    <property type="match status" value="1"/>
</dbReference>
<feature type="region of interest" description="Disordered" evidence="1">
    <location>
        <begin position="123"/>
        <end position="173"/>
    </location>
</feature>
<proteinExistence type="predicted"/>